<accession>A0A7W2HUD1</accession>
<feature type="chain" id="PRO_5038949982" description="Lipoprotein" evidence="2">
    <location>
        <begin position="20"/>
        <end position="157"/>
    </location>
</feature>
<feature type="region of interest" description="Disordered" evidence="1">
    <location>
        <begin position="24"/>
        <end position="157"/>
    </location>
</feature>
<feature type="compositionally biased region" description="Pro residues" evidence="1">
    <location>
        <begin position="115"/>
        <end position="124"/>
    </location>
</feature>
<dbReference type="GeneID" id="96783500"/>
<name>A0A7W2HUD1_9ACTN</name>
<evidence type="ECO:0000256" key="1">
    <source>
        <dbReference type="SAM" id="MobiDB-lite"/>
    </source>
</evidence>
<sequence>MHRTTTAALLVTVTASALAGCTTVQRPLAPGPPSSSPPSRTTAARPDGTAEPRLVQAPADEALERTGPRAPSAGGPPRPAPGSHVPAAPAPGRAPAPPAAPPRHGEAPPAGHRAAPPPAAAPKPPPDHSGVCALGRTYGGWPADSPQAKICARTYGH</sequence>
<evidence type="ECO:0000313" key="4">
    <source>
        <dbReference type="Proteomes" id="UP000587608"/>
    </source>
</evidence>
<comment type="caution">
    <text evidence="3">The sequence shown here is derived from an EMBL/GenBank/DDBJ whole genome shotgun (WGS) entry which is preliminary data.</text>
</comment>
<keyword evidence="2" id="KW-0732">Signal</keyword>
<reference evidence="3 4" key="1">
    <citation type="submission" date="2020-07" db="EMBL/GenBank/DDBJ databases">
        <title>Differential regulation of undecylprodigiosin biosynthesis in the yeast-scavenging Streptomyces strain MBK6.</title>
        <authorList>
            <person name="Baral B."/>
            <person name="Siitonen V."/>
            <person name="Laughlin M."/>
            <person name="Yamada K."/>
            <person name="Ilomaeki M."/>
            <person name="Metsae-Ketelae M."/>
            <person name="Niemi J."/>
        </authorList>
    </citation>
    <scope>NUCLEOTIDE SEQUENCE [LARGE SCALE GENOMIC DNA]</scope>
    <source>
        <strain evidence="3 4">MBK6</strain>
    </source>
</reference>
<gene>
    <name evidence="3" type="ORF">H1X69_11480</name>
</gene>
<dbReference type="AlphaFoldDB" id="A0A7W2HUD1"/>
<feature type="compositionally biased region" description="Pro residues" evidence="1">
    <location>
        <begin position="88"/>
        <end position="101"/>
    </location>
</feature>
<evidence type="ECO:0000256" key="2">
    <source>
        <dbReference type="SAM" id="SignalP"/>
    </source>
</evidence>
<feature type="signal peptide" evidence="2">
    <location>
        <begin position="1"/>
        <end position="19"/>
    </location>
</feature>
<dbReference type="PROSITE" id="PS51257">
    <property type="entry name" value="PROKAR_LIPOPROTEIN"/>
    <property type="match status" value="1"/>
</dbReference>
<dbReference type="EMBL" id="JACERG010000009">
    <property type="protein sequence ID" value="MBA5222037.1"/>
    <property type="molecule type" value="Genomic_DNA"/>
</dbReference>
<dbReference type="Proteomes" id="UP000587608">
    <property type="component" value="Unassembled WGS sequence"/>
</dbReference>
<organism evidence="3 4">
    <name type="scientific">Streptomyces griseoaurantiacus</name>
    <dbReference type="NCBI Taxonomy" id="68213"/>
    <lineage>
        <taxon>Bacteria</taxon>
        <taxon>Bacillati</taxon>
        <taxon>Actinomycetota</taxon>
        <taxon>Actinomycetes</taxon>
        <taxon>Kitasatosporales</taxon>
        <taxon>Streptomycetaceae</taxon>
        <taxon>Streptomyces</taxon>
        <taxon>Streptomyces aurantiacus group</taxon>
    </lineage>
</organism>
<protein>
    <recommendedName>
        <fullName evidence="5">Lipoprotein</fullName>
    </recommendedName>
</protein>
<evidence type="ECO:0000313" key="3">
    <source>
        <dbReference type="EMBL" id="MBA5222037.1"/>
    </source>
</evidence>
<proteinExistence type="predicted"/>
<evidence type="ECO:0008006" key="5">
    <source>
        <dbReference type="Google" id="ProtNLM"/>
    </source>
</evidence>
<dbReference type="RefSeq" id="WP_040897214.1">
    <property type="nucleotide sequence ID" value="NZ_BNBP01000001.1"/>
</dbReference>
<feature type="compositionally biased region" description="Low complexity" evidence="1">
    <location>
        <begin position="37"/>
        <end position="46"/>
    </location>
</feature>